<proteinExistence type="predicted"/>
<name>V4B140_LOTGI</name>
<organism evidence="6 7">
    <name type="scientific">Lottia gigantea</name>
    <name type="common">Giant owl limpet</name>
    <dbReference type="NCBI Taxonomy" id="225164"/>
    <lineage>
        <taxon>Eukaryota</taxon>
        <taxon>Metazoa</taxon>
        <taxon>Spiralia</taxon>
        <taxon>Lophotrochozoa</taxon>
        <taxon>Mollusca</taxon>
        <taxon>Gastropoda</taxon>
        <taxon>Patellogastropoda</taxon>
        <taxon>Lottioidea</taxon>
        <taxon>Lottiidae</taxon>
        <taxon>Lottia</taxon>
    </lineage>
</organism>
<comment type="subcellular location">
    <subcellularLocation>
        <location evidence="1">Membrane</location>
        <topology evidence="1">Multi-pass membrane protein</topology>
    </subcellularLocation>
</comment>
<evidence type="ECO:0000256" key="1">
    <source>
        <dbReference type="ARBA" id="ARBA00004141"/>
    </source>
</evidence>
<evidence type="ECO:0000313" key="6">
    <source>
        <dbReference type="EMBL" id="ESO99956.1"/>
    </source>
</evidence>
<protein>
    <submittedName>
        <fullName evidence="6">Uncharacterized protein</fullName>
    </submittedName>
</protein>
<evidence type="ECO:0000256" key="2">
    <source>
        <dbReference type="ARBA" id="ARBA00022692"/>
    </source>
</evidence>
<dbReference type="HOGENOM" id="CLU_074980_2_0_1"/>
<dbReference type="PANTHER" id="PTHR13396:SF5">
    <property type="entry name" value="NEDD4 FAMILY INTERACTING PROTEIN"/>
    <property type="match status" value="1"/>
</dbReference>
<dbReference type="CTD" id="20248415"/>
<dbReference type="PANTHER" id="PTHR13396">
    <property type="entry name" value="NEDD4 FAMILY INTERACTING PROTEIN 1/2"/>
    <property type="match status" value="1"/>
</dbReference>
<dbReference type="KEGG" id="lgi:LOTGIDRAFT_230882"/>
<sequence length="213" mass="23860">MEHSSVRYEVLREEEQDVPAQPVAMAMVVPPPPPYAPVNPVQTENTAMFQGPKLPTYDDATNLPSYDEAERSKIEELQRLHDEESQIEDGPSQSASNAERLTGLAIGTDGMFICTFVVAFLFNWVGFLLSLCISNTVAGRCGALSGLGLSIVKWVAIVKHNNWAVDFAGGDSWLWWMLVVCGFLLFIRGSVQYVRIKYEMNRLTGQLREYRLI</sequence>
<feature type="transmembrane region" description="Helical" evidence="5">
    <location>
        <begin position="110"/>
        <end position="129"/>
    </location>
</feature>
<evidence type="ECO:0000256" key="4">
    <source>
        <dbReference type="ARBA" id="ARBA00023136"/>
    </source>
</evidence>
<dbReference type="AlphaFoldDB" id="V4B140"/>
<dbReference type="GO" id="GO:0050699">
    <property type="term" value="F:WW domain binding"/>
    <property type="evidence" value="ECO:0007669"/>
    <property type="project" value="TreeGrafter"/>
</dbReference>
<dbReference type="GO" id="GO:0030001">
    <property type="term" value="P:metal ion transport"/>
    <property type="evidence" value="ECO:0007669"/>
    <property type="project" value="InterPro"/>
</dbReference>
<evidence type="ECO:0000256" key="3">
    <source>
        <dbReference type="ARBA" id="ARBA00022989"/>
    </source>
</evidence>
<keyword evidence="3 5" id="KW-1133">Transmembrane helix</keyword>
<keyword evidence="2 5" id="KW-0812">Transmembrane</keyword>
<keyword evidence="7" id="KW-1185">Reference proteome</keyword>
<feature type="transmembrane region" description="Helical" evidence="5">
    <location>
        <begin position="141"/>
        <end position="158"/>
    </location>
</feature>
<dbReference type="GeneID" id="20248415"/>
<dbReference type="OMA" id="FASHENS"/>
<dbReference type="OrthoDB" id="10003116at2759"/>
<evidence type="ECO:0000256" key="5">
    <source>
        <dbReference type="SAM" id="Phobius"/>
    </source>
</evidence>
<dbReference type="CDD" id="cd22212">
    <property type="entry name" value="NDFIP-like"/>
    <property type="match status" value="1"/>
</dbReference>
<dbReference type="GO" id="GO:0005794">
    <property type="term" value="C:Golgi apparatus"/>
    <property type="evidence" value="ECO:0007669"/>
    <property type="project" value="TreeGrafter"/>
</dbReference>
<dbReference type="GO" id="GO:0007034">
    <property type="term" value="P:vacuolar transport"/>
    <property type="evidence" value="ECO:0007669"/>
    <property type="project" value="InterPro"/>
</dbReference>
<evidence type="ECO:0000313" key="7">
    <source>
        <dbReference type="Proteomes" id="UP000030746"/>
    </source>
</evidence>
<gene>
    <name evidence="6" type="ORF">LOTGIDRAFT_230882</name>
</gene>
<feature type="transmembrane region" description="Helical" evidence="5">
    <location>
        <begin position="173"/>
        <end position="191"/>
    </location>
</feature>
<dbReference type="Proteomes" id="UP000030746">
    <property type="component" value="Unassembled WGS sequence"/>
</dbReference>
<reference evidence="6 7" key="1">
    <citation type="journal article" date="2013" name="Nature">
        <title>Insights into bilaterian evolution from three spiralian genomes.</title>
        <authorList>
            <person name="Simakov O."/>
            <person name="Marletaz F."/>
            <person name="Cho S.J."/>
            <person name="Edsinger-Gonzales E."/>
            <person name="Havlak P."/>
            <person name="Hellsten U."/>
            <person name="Kuo D.H."/>
            <person name="Larsson T."/>
            <person name="Lv J."/>
            <person name="Arendt D."/>
            <person name="Savage R."/>
            <person name="Osoegawa K."/>
            <person name="de Jong P."/>
            <person name="Grimwood J."/>
            <person name="Chapman J.A."/>
            <person name="Shapiro H."/>
            <person name="Aerts A."/>
            <person name="Otillar R.P."/>
            <person name="Terry A.Y."/>
            <person name="Boore J.L."/>
            <person name="Grigoriev I.V."/>
            <person name="Lindberg D.R."/>
            <person name="Seaver E.C."/>
            <person name="Weisblat D.A."/>
            <person name="Putnam N.H."/>
            <person name="Rokhsar D.S."/>
        </authorList>
    </citation>
    <scope>NUCLEOTIDE SEQUENCE [LARGE SCALE GENOMIC DNA]</scope>
</reference>
<dbReference type="GO" id="GO:0048471">
    <property type="term" value="C:perinuclear region of cytoplasm"/>
    <property type="evidence" value="ECO:0007669"/>
    <property type="project" value="TreeGrafter"/>
</dbReference>
<dbReference type="EMBL" id="KB200869">
    <property type="protein sequence ID" value="ESO99956.1"/>
    <property type="molecule type" value="Genomic_DNA"/>
</dbReference>
<dbReference type="GO" id="GO:0005783">
    <property type="term" value="C:endoplasmic reticulum"/>
    <property type="evidence" value="ECO:0007669"/>
    <property type="project" value="TreeGrafter"/>
</dbReference>
<dbReference type="InterPro" id="IPR019325">
    <property type="entry name" value="NEDD4/Bsd2"/>
</dbReference>
<keyword evidence="4 5" id="KW-0472">Membrane</keyword>
<dbReference type="GO" id="GO:0006511">
    <property type="term" value="P:ubiquitin-dependent protein catabolic process"/>
    <property type="evidence" value="ECO:0007669"/>
    <property type="project" value="TreeGrafter"/>
</dbReference>
<dbReference type="Pfam" id="PF10176">
    <property type="entry name" value="NEDD4_Bsd2"/>
    <property type="match status" value="1"/>
</dbReference>
<dbReference type="GO" id="GO:0031398">
    <property type="term" value="P:positive regulation of protein ubiquitination"/>
    <property type="evidence" value="ECO:0007669"/>
    <property type="project" value="TreeGrafter"/>
</dbReference>
<dbReference type="RefSeq" id="XP_009049395.1">
    <property type="nucleotide sequence ID" value="XM_009051147.1"/>
</dbReference>
<dbReference type="GO" id="GO:0016020">
    <property type="term" value="C:membrane"/>
    <property type="evidence" value="ECO:0007669"/>
    <property type="project" value="UniProtKB-SubCell"/>
</dbReference>
<dbReference type="STRING" id="225164.V4B140"/>
<accession>V4B140</accession>